<feature type="domain" description="Heterokaryon incompatibility" evidence="1">
    <location>
        <begin position="271"/>
        <end position="435"/>
    </location>
</feature>
<keyword evidence="3" id="KW-1185">Reference proteome</keyword>
<accession>A0ABR4EVH3</accession>
<evidence type="ECO:0000313" key="3">
    <source>
        <dbReference type="Proteomes" id="UP001600888"/>
    </source>
</evidence>
<dbReference type="Proteomes" id="UP001600888">
    <property type="component" value="Unassembled WGS sequence"/>
</dbReference>
<comment type="caution">
    <text evidence="2">The sequence shown here is derived from an EMBL/GenBank/DDBJ whole genome shotgun (WGS) entry which is preliminary data.</text>
</comment>
<dbReference type="EMBL" id="JBAWTH010000024">
    <property type="protein sequence ID" value="KAL2286443.1"/>
    <property type="molecule type" value="Genomic_DNA"/>
</dbReference>
<dbReference type="PANTHER" id="PTHR33112">
    <property type="entry name" value="DOMAIN PROTEIN, PUTATIVE-RELATED"/>
    <property type="match status" value="1"/>
</dbReference>
<evidence type="ECO:0000259" key="1">
    <source>
        <dbReference type="Pfam" id="PF06985"/>
    </source>
</evidence>
<proteinExistence type="predicted"/>
<dbReference type="InterPro" id="IPR010730">
    <property type="entry name" value="HET"/>
</dbReference>
<evidence type="ECO:0000313" key="2">
    <source>
        <dbReference type="EMBL" id="KAL2286443.1"/>
    </source>
</evidence>
<dbReference type="PANTHER" id="PTHR33112:SF16">
    <property type="entry name" value="HETEROKARYON INCOMPATIBILITY DOMAIN-CONTAINING PROTEIN"/>
    <property type="match status" value="1"/>
</dbReference>
<name>A0ABR4EVH3_9PEZI</name>
<reference evidence="2 3" key="1">
    <citation type="submission" date="2024-03" db="EMBL/GenBank/DDBJ databases">
        <title>A high-quality draft genome sequence of Diaporthe vaccinii, a causative agent of upright dieback and viscid rot disease in cranberry plants.</title>
        <authorList>
            <person name="Sarrasin M."/>
            <person name="Lang B.F."/>
            <person name="Burger G."/>
        </authorList>
    </citation>
    <scope>NUCLEOTIDE SEQUENCE [LARGE SCALE GENOMIC DNA]</scope>
    <source>
        <strain evidence="2 3">IS7</strain>
    </source>
</reference>
<dbReference type="Pfam" id="PF06985">
    <property type="entry name" value="HET"/>
    <property type="match status" value="1"/>
</dbReference>
<sequence length="746" mass="81792">MSSVMPKLFEALGDLAKGAGVAADTALWLGRYAKRQYNSGKNGVCLLCNNLQPEGHENTFIWTPTGAQKNSRPAKNAHSGSVLALDLEKLSTKELLRSRQINPQTGLPFRDCKYCRLLCEIFDAFYIDEWMSWVTETGNAMPVSFGLMIRQGAPLIVTTIGFVHGKYWKDARSDVEIYFEPTAIPSAVPSALSPAMPGLPALGPAGIRQTDTRSEACLRFIKESVRQCCAEHGACSSSSKAFVPTRLLYVGGGNAALRLCETATWQEHPPYVALSHCWGGSKPLSLVKARLEEFKKQINAADLPNTFQDAITVTQELQLPYLWIDSLCIIQDDTTDWEQEAARMADVYSKAFVVVTGSSSPNPETPFLGPREDEWLTKTFSLPVAPGVNTPLKARKRAVLAAPLDQGLLEPPFTTSWGTLKRVGPLYNRGWCFQEAYLATRNLHFAPGSLVFECRTHRRGEDQLAPYPSTAPGTLGRRIDPADQWRMLVKSFTSRQLTFGGDKLPAIGGAAVTMPQAQGDGGGGGRYLAGLWADSLLLDLMWQVMPWLVLSGQENESLAYDDKDEGPPTWSWASMKWGVVWSPLKSPQPVARVLDAKATVEGANPYGKVSGGVVKLQGRLRRCRLKWDSRLEHDAYYTLDDGTTSKAQHYRTDGPLTREAVPGPYGANVRRGRDGPYGVDTAKEEVTAVVFFIACCPFVGHIGRNYVGLVLGTSPRSAGCMERVGAIFNLPKSWYDSAEEAVVTIV</sequence>
<organism evidence="2 3">
    <name type="scientific">Diaporthe vaccinii</name>
    <dbReference type="NCBI Taxonomy" id="105482"/>
    <lineage>
        <taxon>Eukaryota</taxon>
        <taxon>Fungi</taxon>
        <taxon>Dikarya</taxon>
        <taxon>Ascomycota</taxon>
        <taxon>Pezizomycotina</taxon>
        <taxon>Sordariomycetes</taxon>
        <taxon>Sordariomycetidae</taxon>
        <taxon>Diaporthales</taxon>
        <taxon>Diaporthaceae</taxon>
        <taxon>Diaporthe</taxon>
        <taxon>Diaporthe eres species complex</taxon>
    </lineage>
</organism>
<gene>
    <name evidence="2" type="ORF">FJTKL_06815</name>
</gene>
<protein>
    <recommendedName>
        <fullName evidence="1">Heterokaryon incompatibility domain-containing protein</fullName>
    </recommendedName>
</protein>